<dbReference type="PANTHER" id="PTHR18964">
    <property type="entry name" value="ROK (REPRESSOR, ORF, KINASE) FAMILY"/>
    <property type="match status" value="1"/>
</dbReference>
<gene>
    <name evidence="2" type="ORF">ACFQGU_06520</name>
</gene>
<dbReference type="RefSeq" id="WP_386764900.1">
    <property type="nucleotide sequence ID" value="NZ_JBHSTI010000008.1"/>
</dbReference>
<name>A0ABW1T021_9ACTN</name>
<evidence type="ECO:0000313" key="3">
    <source>
        <dbReference type="Proteomes" id="UP001596138"/>
    </source>
</evidence>
<keyword evidence="3" id="KW-1185">Reference proteome</keyword>
<comment type="caution">
    <text evidence="2">The sequence shown here is derived from an EMBL/GenBank/DDBJ whole genome shotgun (WGS) entry which is preliminary data.</text>
</comment>
<accession>A0ABW1T021</accession>
<dbReference type="Proteomes" id="UP001596138">
    <property type="component" value="Unassembled WGS sequence"/>
</dbReference>
<dbReference type="PANTHER" id="PTHR18964:SF173">
    <property type="entry name" value="GLUCOKINASE"/>
    <property type="match status" value="1"/>
</dbReference>
<dbReference type="Gene3D" id="3.30.420.40">
    <property type="match status" value="2"/>
</dbReference>
<protein>
    <submittedName>
        <fullName evidence="2">ROK family protein</fullName>
    </submittedName>
</protein>
<sequence>MRLGVDIGGTKTAAVVLGDDGEVLTTATAPSGRGAVDVVAQATRIARLAMAEVGGPGAITAAGACIPGLVDPAAGTVRHAVNLEVEHLDLARDLGAALGLVVSVENDVKSAALGAHHLSGLGAARTLAYLNLGTGLAAAVVHAGEVVRGVDGVAGEIGHLPFGGDVVCACGQTGCLETTASGTALLRMWPEAAAHDWDLVGAAARGDSAAVLAAASLCGGVALAVQVLVLASGAQSVVMSGGLTAMGEPLLEAIRAELRIRAASSPFLGSLALAERVSFLPAGVPVAAIGAARLTTPEVETATGGAAWRS</sequence>
<comment type="similarity">
    <text evidence="1">Belongs to the ROK (NagC/XylR) family.</text>
</comment>
<organism evidence="2 3">
    <name type="scientific">Longivirga aurantiaca</name>
    <dbReference type="NCBI Taxonomy" id="1837743"/>
    <lineage>
        <taxon>Bacteria</taxon>
        <taxon>Bacillati</taxon>
        <taxon>Actinomycetota</taxon>
        <taxon>Actinomycetes</taxon>
        <taxon>Sporichthyales</taxon>
        <taxon>Sporichthyaceae</taxon>
        <taxon>Longivirga</taxon>
    </lineage>
</organism>
<dbReference type="SUPFAM" id="SSF53067">
    <property type="entry name" value="Actin-like ATPase domain"/>
    <property type="match status" value="1"/>
</dbReference>
<reference evidence="3" key="1">
    <citation type="journal article" date="2019" name="Int. J. Syst. Evol. Microbiol.">
        <title>The Global Catalogue of Microorganisms (GCM) 10K type strain sequencing project: providing services to taxonomists for standard genome sequencing and annotation.</title>
        <authorList>
            <consortium name="The Broad Institute Genomics Platform"/>
            <consortium name="The Broad Institute Genome Sequencing Center for Infectious Disease"/>
            <person name="Wu L."/>
            <person name="Ma J."/>
        </authorList>
    </citation>
    <scope>NUCLEOTIDE SEQUENCE [LARGE SCALE GENOMIC DNA]</scope>
    <source>
        <strain evidence="3">CGMCC 4.7317</strain>
    </source>
</reference>
<evidence type="ECO:0000256" key="1">
    <source>
        <dbReference type="ARBA" id="ARBA00006479"/>
    </source>
</evidence>
<dbReference type="InterPro" id="IPR043129">
    <property type="entry name" value="ATPase_NBD"/>
</dbReference>
<dbReference type="Pfam" id="PF00480">
    <property type="entry name" value="ROK"/>
    <property type="match status" value="1"/>
</dbReference>
<dbReference type="InterPro" id="IPR000600">
    <property type="entry name" value="ROK"/>
</dbReference>
<proteinExistence type="inferred from homology"/>
<evidence type="ECO:0000313" key="2">
    <source>
        <dbReference type="EMBL" id="MFC6237525.1"/>
    </source>
</evidence>
<dbReference type="EMBL" id="JBHSTI010000008">
    <property type="protein sequence ID" value="MFC6237525.1"/>
    <property type="molecule type" value="Genomic_DNA"/>
</dbReference>